<gene>
    <name evidence="2" type="ORF">TCNE_LOCUS19016</name>
</gene>
<dbReference type="Pfam" id="PF01398">
    <property type="entry name" value="JAB"/>
    <property type="match status" value="1"/>
</dbReference>
<dbReference type="EMBL" id="UYWY01026270">
    <property type="protein sequence ID" value="VDM50337.1"/>
    <property type="molecule type" value="Genomic_DNA"/>
</dbReference>
<dbReference type="Gene3D" id="3.40.140.10">
    <property type="entry name" value="Cytidine Deaminase, domain 2"/>
    <property type="match status" value="1"/>
</dbReference>
<dbReference type="AlphaFoldDB" id="A0A183VE46"/>
<dbReference type="GO" id="GO:0008237">
    <property type="term" value="F:metallopeptidase activity"/>
    <property type="evidence" value="ECO:0007669"/>
    <property type="project" value="InterPro"/>
</dbReference>
<evidence type="ECO:0000313" key="4">
    <source>
        <dbReference type="WBParaSite" id="TCNE_0001902001-mRNA-1"/>
    </source>
</evidence>
<keyword evidence="3" id="KW-1185">Reference proteome</keyword>
<dbReference type="Proteomes" id="UP000050794">
    <property type="component" value="Unassembled WGS sequence"/>
</dbReference>
<protein>
    <submittedName>
        <fullName evidence="4">Thioesterase</fullName>
    </submittedName>
</protein>
<sequence>MVFRCYASQIDGFNHLSAPDMFRVWHDEYVLWSMASTLTVKVHPVVYLTIVDAYERRSNKPGANDKALGTLLGFYEKNAIQVGCNTRFDFRFGNRNLD</sequence>
<feature type="domain" description="JAB1/MPN/MOV34 metalloenzyme" evidence="1">
    <location>
        <begin position="36"/>
        <end position="84"/>
    </location>
</feature>
<evidence type="ECO:0000313" key="3">
    <source>
        <dbReference type="Proteomes" id="UP000050794"/>
    </source>
</evidence>
<dbReference type="WBParaSite" id="TCNE_0001902001-mRNA-1">
    <property type="protein sequence ID" value="TCNE_0001902001-mRNA-1"/>
    <property type="gene ID" value="TCNE_0001902001"/>
</dbReference>
<name>A0A183VE46_TOXCA</name>
<organism evidence="3 4">
    <name type="scientific">Toxocara canis</name>
    <name type="common">Canine roundworm</name>
    <dbReference type="NCBI Taxonomy" id="6265"/>
    <lineage>
        <taxon>Eukaryota</taxon>
        <taxon>Metazoa</taxon>
        <taxon>Ecdysozoa</taxon>
        <taxon>Nematoda</taxon>
        <taxon>Chromadorea</taxon>
        <taxon>Rhabditida</taxon>
        <taxon>Spirurina</taxon>
        <taxon>Ascaridomorpha</taxon>
        <taxon>Ascaridoidea</taxon>
        <taxon>Toxocaridae</taxon>
        <taxon>Toxocara</taxon>
    </lineage>
</organism>
<reference evidence="2 3" key="2">
    <citation type="submission" date="2018-11" db="EMBL/GenBank/DDBJ databases">
        <authorList>
            <consortium name="Pathogen Informatics"/>
        </authorList>
    </citation>
    <scope>NUCLEOTIDE SEQUENCE [LARGE SCALE GENOMIC DNA]</scope>
</reference>
<evidence type="ECO:0000313" key="2">
    <source>
        <dbReference type="EMBL" id="VDM50337.1"/>
    </source>
</evidence>
<accession>A0A183VE46</accession>
<evidence type="ECO:0000259" key="1">
    <source>
        <dbReference type="Pfam" id="PF01398"/>
    </source>
</evidence>
<dbReference type="InterPro" id="IPR000555">
    <property type="entry name" value="JAMM/MPN+_dom"/>
</dbReference>
<reference evidence="4" key="1">
    <citation type="submission" date="2016-06" db="UniProtKB">
        <authorList>
            <consortium name="WormBaseParasite"/>
        </authorList>
    </citation>
    <scope>IDENTIFICATION</scope>
</reference>
<proteinExistence type="predicted"/>